<dbReference type="SUPFAM" id="SSF75304">
    <property type="entry name" value="Amidase signature (AS) enzymes"/>
    <property type="match status" value="1"/>
</dbReference>
<dbReference type="InterPro" id="IPR000120">
    <property type="entry name" value="Amidase"/>
</dbReference>
<dbReference type="InterPro" id="IPR023631">
    <property type="entry name" value="Amidase_dom"/>
</dbReference>
<dbReference type="InterPro" id="IPR036928">
    <property type="entry name" value="AS_sf"/>
</dbReference>
<evidence type="ECO:0000259" key="2">
    <source>
        <dbReference type="Pfam" id="PF21986"/>
    </source>
</evidence>
<evidence type="ECO:0000313" key="3">
    <source>
        <dbReference type="EMBL" id="CTQ42477.1"/>
    </source>
</evidence>
<dbReference type="NCBIfam" id="TIGR02713">
    <property type="entry name" value="allophanate_hyd"/>
    <property type="match status" value="1"/>
</dbReference>
<evidence type="ECO:0000313" key="4">
    <source>
        <dbReference type="Proteomes" id="UP000048926"/>
    </source>
</evidence>
<proteinExistence type="predicted"/>
<dbReference type="AlphaFoldDB" id="A0A0M6XYJ1"/>
<dbReference type="InterPro" id="IPR053844">
    <property type="entry name" value="AH_C"/>
</dbReference>
<keyword evidence="3" id="KW-0378">Hydrolase</keyword>
<evidence type="ECO:0000259" key="1">
    <source>
        <dbReference type="Pfam" id="PF01425"/>
    </source>
</evidence>
<dbReference type="NCBIfam" id="NF006043">
    <property type="entry name" value="PRK08186.1"/>
    <property type="match status" value="1"/>
</dbReference>
<dbReference type="Pfam" id="PF21986">
    <property type="entry name" value="AH_C"/>
    <property type="match status" value="1"/>
</dbReference>
<gene>
    <name evidence="3" type="primary">atzF_1</name>
    <name evidence="3" type="ORF">LAL4801_00905</name>
</gene>
<dbReference type="RefSeq" id="WP_055654505.1">
    <property type="nucleotide sequence ID" value="NZ_CXST01000001.1"/>
</dbReference>
<name>A0A0M6XYJ1_9HYPH</name>
<dbReference type="STRING" id="187304.B0E33_25625"/>
<feature type="domain" description="Allophanate hydrolase C-terminal" evidence="2">
    <location>
        <begin position="468"/>
        <end position="590"/>
    </location>
</feature>
<dbReference type="InterPro" id="IPR014085">
    <property type="entry name" value="Allophanate_hydrolase"/>
</dbReference>
<protein>
    <submittedName>
        <fullName evidence="3">Allophanate hydrolase</fullName>
        <ecNumber evidence="3">3.5.1.54</ecNumber>
    </submittedName>
</protein>
<dbReference type="EC" id="3.5.1.54" evidence="3"/>
<feature type="domain" description="Amidase" evidence="1">
    <location>
        <begin position="25"/>
        <end position="431"/>
    </location>
</feature>
<dbReference type="Pfam" id="PF01425">
    <property type="entry name" value="Amidase"/>
    <property type="match status" value="1"/>
</dbReference>
<dbReference type="PANTHER" id="PTHR11895:SF169">
    <property type="entry name" value="GLUTAMYL-TRNA(GLN) AMIDOTRANSFERASE"/>
    <property type="match status" value="1"/>
</dbReference>
<keyword evidence="4" id="KW-1185">Reference proteome</keyword>
<accession>A0A0M6XYJ1</accession>
<dbReference type="Gene3D" id="3.90.1300.10">
    <property type="entry name" value="Amidase signature (AS) domain"/>
    <property type="match status" value="1"/>
</dbReference>
<dbReference type="Gene3D" id="3.10.490.10">
    <property type="entry name" value="Gamma-glutamyl cyclotransferase-like"/>
    <property type="match status" value="1"/>
</dbReference>
<dbReference type="OrthoDB" id="9811471at2"/>
<organism evidence="3 4">
    <name type="scientific">Roseibium aggregatum</name>
    <dbReference type="NCBI Taxonomy" id="187304"/>
    <lineage>
        <taxon>Bacteria</taxon>
        <taxon>Pseudomonadati</taxon>
        <taxon>Pseudomonadota</taxon>
        <taxon>Alphaproteobacteria</taxon>
        <taxon>Hyphomicrobiales</taxon>
        <taxon>Stappiaceae</taxon>
        <taxon>Roseibium</taxon>
    </lineage>
</organism>
<reference evidence="4" key="1">
    <citation type="submission" date="2015-07" db="EMBL/GenBank/DDBJ databases">
        <authorList>
            <person name="Rodrigo-Torres Lidia"/>
            <person name="Arahal R.David."/>
        </authorList>
    </citation>
    <scope>NUCLEOTIDE SEQUENCE [LARGE SCALE GENOMIC DNA]</scope>
    <source>
        <strain evidence="4">CECT 4801</strain>
    </source>
</reference>
<dbReference type="Gene3D" id="1.20.58.1700">
    <property type="match status" value="1"/>
</dbReference>
<dbReference type="GO" id="GO:0004039">
    <property type="term" value="F:allophanate hydrolase activity"/>
    <property type="evidence" value="ECO:0007669"/>
    <property type="project" value="UniProtKB-EC"/>
</dbReference>
<dbReference type="PANTHER" id="PTHR11895">
    <property type="entry name" value="TRANSAMIDASE"/>
    <property type="match status" value="1"/>
</dbReference>
<dbReference type="EMBL" id="CXST01000001">
    <property type="protein sequence ID" value="CTQ42477.1"/>
    <property type="molecule type" value="Genomic_DNA"/>
</dbReference>
<dbReference type="Proteomes" id="UP000048926">
    <property type="component" value="Unassembled WGS sequence"/>
</dbReference>
<sequence>MIRELPFTLAGLRQAYAEGLSVEAVIEEAFRRLDATGDPGIFIHQARETALAEARSLGNPDSRPLWGIPYVAKDNIDVAGMPTTAACPDFEYFADSDAFVVGRLRQAGAICLGKTNLDQFATGLVGVRTPYPVPLNAVDPEIVPGGSSSGSAVAVSHGVACFSLGTDTAGSGRVPAALNGIVGLKPSLGVLSGSGLVPACRTLDTISIFAMTVADAWAVFETAAGYDQADAYSRQLPVQQMSASQGTVRIAVPDDTSLKTFGDMAQADHFRATIASLRTQGAVVQEIDFQPFYDVASLLYEGAWVAERTAAVGNRLIDAPQTLHPTTRAIIEPGLSLTAVDAFRGLYKLQDLRRICDELLAETDFLCVPTIPTFVSVEEITADPIGPNSGLGTYTNFVNLLDLCGIAVPTGLRQDGRPGSLTVLARCGQDAAAAALAATVEAGPLGATTWARQKPALTTSEIAAGEIAVAVCGAHMSGLPLNKELISHGARFVKSSKTAPEYRFFALAGEPPKRPGLVQVGAGSGGSINVEVWAMPLESFGSFMTGIPAPLCIGTVKLEDGTDVKGFLCEGHAVEGAVEITELSSWRTYLSSVVASVPQPDVSDEKLTAHAS</sequence>